<dbReference type="InterPro" id="IPR002492">
    <property type="entry name" value="Transposase_Tc1-like"/>
</dbReference>
<evidence type="ECO:0000313" key="2">
    <source>
        <dbReference type="Proteomes" id="UP000887540"/>
    </source>
</evidence>
<dbReference type="GO" id="GO:0015074">
    <property type="term" value="P:DNA integration"/>
    <property type="evidence" value="ECO:0007669"/>
    <property type="project" value="InterPro"/>
</dbReference>
<feature type="domain" description="Transposase Tc1-like" evidence="1">
    <location>
        <begin position="52"/>
        <end position="120"/>
    </location>
</feature>
<sequence>MPGKAIPKVIKKPIIEAIDAGESVRKFPSAFMSVFRVLVAFTRDDHQNQLLMWLVKINPFKTVVYVYNYTHDYMGVAMSTRTARRILVRVGLCARKPAKKPFISAKNIKARLAFAIDHKDWTIVAE</sequence>
<reference evidence="3" key="1">
    <citation type="submission" date="2022-11" db="UniProtKB">
        <authorList>
            <consortium name="WormBaseParasite"/>
        </authorList>
    </citation>
    <scope>IDENTIFICATION</scope>
</reference>
<proteinExistence type="predicted"/>
<dbReference type="GO" id="GO:0003677">
    <property type="term" value="F:DNA binding"/>
    <property type="evidence" value="ECO:0007669"/>
    <property type="project" value="InterPro"/>
</dbReference>
<accession>A0A914CSW4</accession>
<dbReference type="AlphaFoldDB" id="A0A914CSW4"/>
<keyword evidence="2" id="KW-1185">Reference proteome</keyword>
<protein>
    <submittedName>
        <fullName evidence="3">Transposase Tc1-like domain-containing protein</fullName>
    </submittedName>
</protein>
<name>A0A914CSW4_9BILA</name>
<dbReference type="WBParaSite" id="ACRNAN_scaffold14179.g31635.t1">
    <property type="protein sequence ID" value="ACRNAN_scaffold14179.g31635.t1"/>
    <property type="gene ID" value="ACRNAN_scaffold14179.g31635"/>
</dbReference>
<evidence type="ECO:0000313" key="3">
    <source>
        <dbReference type="WBParaSite" id="ACRNAN_scaffold14179.g31635.t1"/>
    </source>
</evidence>
<dbReference type="GO" id="GO:0006313">
    <property type="term" value="P:DNA transposition"/>
    <property type="evidence" value="ECO:0007669"/>
    <property type="project" value="InterPro"/>
</dbReference>
<evidence type="ECO:0000259" key="1">
    <source>
        <dbReference type="Pfam" id="PF01498"/>
    </source>
</evidence>
<organism evidence="2 3">
    <name type="scientific">Acrobeloides nanus</name>
    <dbReference type="NCBI Taxonomy" id="290746"/>
    <lineage>
        <taxon>Eukaryota</taxon>
        <taxon>Metazoa</taxon>
        <taxon>Ecdysozoa</taxon>
        <taxon>Nematoda</taxon>
        <taxon>Chromadorea</taxon>
        <taxon>Rhabditida</taxon>
        <taxon>Tylenchina</taxon>
        <taxon>Cephalobomorpha</taxon>
        <taxon>Cephaloboidea</taxon>
        <taxon>Cephalobidae</taxon>
        <taxon>Acrobeloides</taxon>
    </lineage>
</organism>
<dbReference type="Pfam" id="PF01498">
    <property type="entry name" value="HTH_Tnp_Tc3_2"/>
    <property type="match status" value="1"/>
</dbReference>
<dbReference type="Proteomes" id="UP000887540">
    <property type="component" value="Unplaced"/>
</dbReference>